<name>A0ABD3F3G3_9STRA</name>
<keyword evidence="2" id="KW-1185">Reference proteome</keyword>
<dbReference type="Proteomes" id="UP001632037">
    <property type="component" value="Unassembled WGS sequence"/>
</dbReference>
<protein>
    <recommendedName>
        <fullName evidence="3">Pectate lyase</fullName>
    </recommendedName>
</protein>
<dbReference type="EMBL" id="JBIMZQ010000045">
    <property type="protein sequence ID" value="KAL3659659.1"/>
    <property type="molecule type" value="Genomic_DNA"/>
</dbReference>
<sequence>MCAVALRGNILKGGCDVPCLKFHLCVGVDALLVENFRRDGIALLKCSGAITLGVRMVIDGATSGEGEIMDRPASRPRVRITFIHDTKGANLHLWSDLENVEGDNDTPPPVLFLADVAD</sequence>
<reference evidence="1 2" key="1">
    <citation type="submission" date="2024-09" db="EMBL/GenBank/DDBJ databases">
        <title>Genome sequencing and assembly of Phytophthora oleae, isolate VK10A, causative agent of rot of olive drupes.</title>
        <authorList>
            <person name="Conti Taguali S."/>
            <person name="Riolo M."/>
            <person name="La Spada F."/>
            <person name="Cacciola S.O."/>
            <person name="Dionisio G."/>
        </authorList>
    </citation>
    <scope>NUCLEOTIDE SEQUENCE [LARGE SCALE GENOMIC DNA]</scope>
    <source>
        <strain evidence="1 2">VK10A</strain>
    </source>
</reference>
<evidence type="ECO:0008006" key="3">
    <source>
        <dbReference type="Google" id="ProtNLM"/>
    </source>
</evidence>
<dbReference type="AlphaFoldDB" id="A0ABD3F3G3"/>
<evidence type="ECO:0000313" key="2">
    <source>
        <dbReference type="Proteomes" id="UP001632037"/>
    </source>
</evidence>
<proteinExistence type="predicted"/>
<organism evidence="1 2">
    <name type="scientific">Phytophthora oleae</name>
    <dbReference type="NCBI Taxonomy" id="2107226"/>
    <lineage>
        <taxon>Eukaryota</taxon>
        <taxon>Sar</taxon>
        <taxon>Stramenopiles</taxon>
        <taxon>Oomycota</taxon>
        <taxon>Peronosporomycetes</taxon>
        <taxon>Peronosporales</taxon>
        <taxon>Peronosporaceae</taxon>
        <taxon>Phytophthora</taxon>
    </lineage>
</organism>
<gene>
    <name evidence="1" type="ORF">V7S43_015334</name>
</gene>
<accession>A0ABD3F3G3</accession>
<evidence type="ECO:0000313" key="1">
    <source>
        <dbReference type="EMBL" id="KAL3659659.1"/>
    </source>
</evidence>
<comment type="caution">
    <text evidence="1">The sequence shown here is derived from an EMBL/GenBank/DDBJ whole genome shotgun (WGS) entry which is preliminary data.</text>
</comment>